<evidence type="ECO:0000313" key="4">
    <source>
        <dbReference type="Proteomes" id="UP000032668"/>
    </source>
</evidence>
<name>A0A0D6PG76_9PROT</name>
<dbReference type="Gene3D" id="2.130.10.10">
    <property type="entry name" value="YVTN repeat-like/Quinoprotein amine dehydrogenase"/>
    <property type="match status" value="1"/>
</dbReference>
<reference evidence="3 4" key="1">
    <citation type="submission" date="2012-11" db="EMBL/GenBank/DDBJ databases">
        <title>Whole genome sequence of Acidocella aminolytica 101 = DSM 11237.</title>
        <authorList>
            <person name="Azuma Y."/>
            <person name="Higashiura N."/>
            <person name="Hirakawa H."/>
            <person name="Matsushita K."/>
        </authorList>
    </citation>
    <scope>NUCLEOTIDE SEQUENCE [LARGE SCALE GENOMIC DNA]</scope>
    <source>
        <strain evidence="4">101 / DSM 11237</strain>
    </source>
</reference>
<comment type="caution">
    <text evidence="3">The sequence shown here is derived from an EMBL/GenBank/DDBJ whole genome shotgun (WGS) entry which is preliminary data.</text>
</comment>
<dbReference type="InterPro" id="IPR015943">
    <property type="entry name" value="WD40/YVTN_repeat-like_dom_sf"/>
</dbReference>
<proteinExistence type="inferred from homology"/>
<dbReference type="Proteomes" id="UP000032668">
    <property type="component" value="Unassembled WGS sequence"/>
</dbReference>
<dbReference type="PANTHER" id="PTHR30344:SF1">
    <property type="entry name" value="6-PHOSPHOGLUCONOLACTONASE"/>
    <property type="match status" value="1"/>
</dbReference>
<dbReference type="GO" id="GO:0006006">
    <property type="term" value="P:glucose metabolic process"/>
    <property type="evidence" value="ECO:0007669"/>
    <property type="project" value="UniProtKB-KW"/>
</dbReference>
<evidence type="ECO:0000256" key="1">
    <source>
        <dbReference type="ARBA" id="ARBA00005564"/>
    </source>
</evidence>
<dbReference type="InterPro" id="IPR011048">
    <property type="entry name" value="Haem_d1_sf"/>
</dbReference>
<protein>
    <submittedName>
        <fullName evidence="3">DNA binding protein with helix-turn-helix domain</fullName>
    </submittedName>
</protein>
<dbReference type="InterPro" id="IPR050282">
    <property type="entry name" value="Cycloisomerase_2"/>
</dbReference>
<dbReference type="Pfam" id="PF10282">
    <property type="entry name" value="Lactonase"/>
    <property type="match status" value="1"/>
</dbReference>
<evidence type="ECO:0000313" key="3">
    <source>
        <dbReference type="EMBL" id="GAN79849.1"/>
    </source>
</evidence>
<keyword evidence="2" id="KW-0313">Glucose metabolism</keyword>
<dbReference type="SUPFAM" id="SSF51004">
    <property type="entry name" value="C-terminal (heme d1) domain of cytochrome cd1-nitrite reductase"/>
    <property type="match status" value="1"/>
</dbReference>
<dbReference type="InterPro" id="IPR019405">
    <property type="entry name" value="Lactonase_7-beta_prop"/>
</dbReference>
<accession>A0A0D6PG76</accession>
<comment type="similarity">
    <text evidence="1">Belongs to the cycloisomerase 2 family.</text>
</comment>
<dbReference type="PANTHER" id="PTHR30344">
    <property type="entry name" value="6-PHOSPHOGLUCONOLACTONASE-RELATED"/>
    <property type="match status" value="1"/>
</dbReference>
<dbReference type="AlphaFoldDB" id="A0A0D6PG76"/>
<sequence length="367" mass="39634">MNLASTPSPMPQFAGECALYAFTGSFTTKKRKARGTGIGIYRLKEDMWQEAGGITGLINPSFLMSDLARGVIYAAHGDSDFASSFRLDQETGELRLLGQAATGGMNGVHLALTSSGRFLLVANYASGSVATLPVEPDGTLRSFIDQLELPGEPGPHRQEQHGSHPHHIVPDPSGRFFVVPDKGLDCVFTLAFDEVSARLRIVNRAMLRPGAGPRHIAFHPHEDVAFLVNELESSLVLCAWNSVAGNLTPLQQVSTLPEHFFGANSAAAIAITQCGRFVYVSNRGQDGIACFEYDSEAQRIAPLNHTTSGGRDPRFIILSPNGRQIIAANEQGDNLVFFDIDEADGTLIPRRATLHSYSPCTIAFLPT</sequence>
<dbReference type="EMBL" id="BANC01000032">
    <property type="protein sequence ID" value="GAN79849.1"/>
    <property type="molecule type" value="Genomic_DNA"/>
</dbReference>
<evidence type="ECO:0000256" key="2">
    <source>
        <dbReference type="ARBA" id="ARBA00022526"/>
    </source>
</evidence>
<dbReference type="GO" id="GO:0017057">
    <property type="term" value="F:6-phosphogluconolactonase activity"/>
    <property type="evidence" value="ECO:0007669"/>
    <property type="project" value="TreeGrafter"/>
</dbReference>
<keyword evidence="4" id="KW-1185">Reference proteome</keyword>
<organism evidence="3 4">
    <name type="scientific">Acidocella aminolytica 101 = DSM 11237</name>
    <dbReference type="NCBI Taxonomy" id="1120923"/>
    <lineage>
        <taxon>Bacteria</taxon>
        <taxon>Pseudomonadati</taxon>
        <taxon>Pseudomonadota</taxon>
        <taxon>Alphaproteobacteria</taxon>
        <taxon>Acetobacterales</taxon>
        <taxon>Acidocellaceae</taxon>
        <taxon>Acidocella</taxon>
    </lineage>
</organism>
<keyword evidence="2" id="KW-0119">Carbohydrate metabolism</keyword>
<dbReference type="STRING" id="1120923.SAMN02746095_03886"/>
<gene>
    <name evidence="3" type="ORF">Aam_032_003</name>
</gene>